<dbReference type="GO" id="GO:0016746">
    <property type="term" value="F:acyltransferase activity"/>
    <property type="evidence" value="ECO:0007669"/>
    <property type="project" value="UniProtKB-KW"/>
</dbReference>
<dbReference type="PANTHER" id="PTHR11712:SF347">
    <property type="entry name" value="BETA KETOACYL-ACYL CARRIER PROTEIN SYNTHASE"/>
    <property type="match status" value="1"/>
</dbReference>
<reference evidence="5 6" key="2">
    <citation type="submission" date="2023-11" db="EMBL/GenBank/DDBJ databases">
        <authorList>
            <person name="Lara A.C."/>
            <person name="Chronakova A."/>
        </authorList>
    </citation>
    <scope>NUCLEOTIDE SEQUENCE [LARGE SCALE GENOMIC DNA]</scope>
    <source>
        <strain evidence="5 6">BCCO 10_0856</strain>
    </source>
</reference>
<feature type="domain" description="Ketosynthase family 3 (KS3)" evidence="4">
    <location>
        <begin position="4"/>
        <end position="409"/>
    </location>
</feature>
<evidence type="ECO:0000313" key="6">
    <source>
        <dbReference type="Proteomes" id="UP001285521"/>
    </source>
</evidence>
<dbReference type="InterPro" id="IPR016039">
    <property type="entry name" value="Thiolase-like"/>
</dbReference>
<comment type="similarity">
    <text evidence="1 3">Belongs to the thiolase-like superfamily. Beta-ketoacyl-ACP synthases family.</text>
</comment>
<dbReference type="PROSITE" id="PS52004">
    <property type="entry name" value="KS3_2"/>
    <property type="match status" value="1"/>
</dbReference>
<dbReference type="PROSITE" id="PS00606">
    <property type="entry name" value="KS3_1"/>
    <property type="match status" value="1"/>
</dbReference>
<dbReference type="PROSITE" id="PS00098">
    <property type="entry name" value="THIOLASE_1"/>
    <property type="match status" value="1"/>
</dbReference>
<dbReference type="Pfam" id="PF00109">
    <property type="entry name" value="ketoacyl-synt"/>
    <property type="match status" value="1"/>
</dbReference>
<evidence type="ECO:0000259" key="4">
    <source>
        <dbReference type="PROSITE" id="PS52004"/>
    </source>
</evidence>
<dbReference type="SUPFAM" id="SSF53901">
    <property type="entry name" value="Thiolase-like"/>
    <property type="match status" value="2"/>
</dbReference>
<evidence type="ECO:0000256" key="3">
    <source>
        <dbReference type="RuleBase" id="RU003694"/>
    </source>
</evidence>
<dbReference type="SMART" id="SM00825">
    <property type="entry name" value="PKS_KS"/>
    <property type="match status" value="1"/>
</dbReference>
<keyword evidence="6" id="KW-1185">Reference proteome</keyword>
<dbReference type="InterPro" id="IPR014031">
    <property type="entry name" value="Ketoacyl_synth_C"/>
</dbReference>
<reference evidence="5 6" key="1">
    <citation type="submission" date="2023-11" db="EMBL/GenBank/DDBJ databases">
        <title>Lentzea sokolovensis, sp. nov., Lentzea kristufkii, sp. nov., and Lentzea miocenensis, sp. nov., rare actinobacteria from Sokolov Coal Basin, Miocene lacustrine sediment, Czech Republic.</title>
        <authorList>
            <person name="Lara A."/>
            <person name="Kotroba L."/>
            <person name="Nouioui I."/>
            <person name="Neumann-Schaal M."/>
            <person name="Mast Y."/>
            <person name="Chronakova A."/>
        </authorList>
    </citation>
    <scope>NUCLEOTIDE SEQUENCE [LARGE SCALE GENOMIC DNA]</scope>
    <source>
        <strain evidence="5 6">BCCO 10_0856</strain>
    </source>
</reference>
<proteinExistence type="inferred from homology"/>
<evidence type="ECO:0000256" key="1">
    <source>
        <dbReference type="ARBA" id="ARBA00008467"/>
    </source>
</evidence>
<dbReference type="Pfam" id="PF02801">
    <property type="entry name" value="Ketoacyl-synt_C"/>
    <property type="match status" value="1"/>
</dbReference>
<comment type="caution">
    <text evidence="5">The sequence shown here is derived from an EMBL/GenBank/DDBJ whole genome shotgun (WGS) entry which is preliminary data.</text>
</comment>
<dbReference type="InterPro" id="IPR014030">
    <property type="entry name" value="Ketoacyl_synth_N"/>
</dbReference>
<evidence type="ECO:0000256" key="2">
    <source>
        <dbReference type="ARBA" id="ARBA00022679"/>
    </source>
</evidence>
<dbReference type="InterPro" id="IPR020841">
    <property type="entry name" value="PKS_Beta-ketoAc_synthase_dom"/>
</dbReference>
<organism evidence="5 6">
    <name type="scientific">Lentzea miocenica</name>
    <dbReference type="NCBI Taxonomy" id="3095431"/>
    <lineage>
        <taxon>Bacteria</taxon>
        <taxon>Bacillati</taxon>
        <taxon>Actinomycetota</taxon>
        <taxon>Actinomycetes</taxon>
        <taxon>Pseudonocardiales</taxon>
        <taxon>Pseudonocardiaceae</taxon>
        <taxon>Lentzea</taxon>
    </lineage>
</organism>
<dbReference type="RefSeq" id="WP_319971724.1">
    <property type="nucleotide sequence ID" value="NZ_JAXAVW010000048.1"/>
</dbReference>
<keyword evidence="2 3" id="KW-0808">Transferase</keyword>
<keyword evidence="5" id="KW-0012">Acyltransferase</keyword>
<accession>A0ABU4TF84</accession>
<dbReference type="NCBIfam" id="NF005589">
    <property type="entry name" value="PRK07314.1"/>
    <property type="match status" value="1"/>
</dbReference>
<dbReference type="Proteomes" id="UP001285521">
    <property type="component" value="Unassembled WGS sequence"/>
</dbReference>
<dbReference type="PANTHER" id="PTHR11712">
    <property type="entry name" value="POLYKETIDE SYNTHASE-RELATED"/>
    <property type="match status" value="1"/>
</dbReference>
<dbReference type="InterPro" id="IPR020615">
    <property type="entry name" value="Thiolase_acyl_enz_int_AS"/>
</dbReference>
<name>A0ABU4TF84_9PSEU</name>
<dbReference type="CDD" id="cd00834">
    <property type="entry name" value="KAS_I_II"/>
    <property type="match status" value="1"/>
</dbReference>
<dbReference type="InterPro" id="IPR018201">
    <property type="entry name" value="Ketoacyl_synth_AS"/>
</dbReference>
<evidence type="ECO:0000313" key="5">
    <source>
        <dbReference type="EMBL" id="MDX8036730.1"/>
    </source>
</evidence>
<sequence>MSGTFDVAVTGVGLVTSAGIGVQASWERILRGESTATTDPGLSGIGLPVDFSCRVPDFNAAELLDRRSAWRQERFTHLALYAAREAVADAKLDPATWDGARVSVIMGNALGGTPTYEAQLTALREDGVSAVTPMLIPMIGQGGSTGFVSMDCGARGPSWSVSSACASGVTALGTARDLLQKGICDVVIAGGSESALSPLITAGFARMGAMSTRCDDPSAASRPFDVDRDGFVASEGAGVLVLERLDDALARGAHVRAKLSGYGSTSDAFHVSAPRPDGSGAEAAIRMALADAGVSPDEVDHVNAHGTSTPLNDLNEAKVVRRIFGDRPVVTSVKGSVGHSLGGAGAIESVCAVLSVEQGLVPATANLENQDPQIELDIVTKAPRRMPVNVAINNSFGFGGANAVVVFTK</sequence>
<protein>
    <submittedName>
        <fullName evidence="5">Beta-ketoacyl-[acyl-carrier-protein] synthase family protein</fullName>
        <ecNumber evidence="5">2.3.1.-</ecNumber>
    </submittedName>
</protein>
<gene>
    <name evidence="5" type="ORF">SK803_41600</name>
</gene>
<dbReference type="EMBL" id="JAXAVW010000048">
    <property type="protein sequence ID" value="MDX8036730.1"/>
    <property type="molecule type" value="Genomic_DNA"/>
</dbReference>
<dbReference type="EC" id="2.3.1.-" evidence="5"/>
<dbReference type="Gene3D" id="3.40.47.10">
    <property type="match status" value="2"/>
</dbReference>
<dbReference type="InterPro" id="IPR000794">
    <property type="entry name" value="Beta-ketoacyl_synthase"/>
</dbReference>